<dbReference type="EMBL" id="UINC01019321">
    <property type="protein sequence ID" value="SVA81762.1"/>
    <property type="molecule type" value="Genomic_DNA"/>
</dbReference>
<protein>
    <submittedName>
        <fullName evidence="1">Uncharacterized protein</fullName>
    </submittedName>
</protein>
<dbReference type="AlphaFoldDB" id="A0A381YYQ5"/>
<organism evidence="1">
    <name type="scientific">marine metagenome</name>
    <dbReference type="NCBI Taxonomy" id="408172"/>
    <lineage>
        <taxon>unclassified sequences</taxon>
        <taxon>metagenomes</taxon>
        <taxon>ecological metagenomes</taxon>
    </lineage>
</organism>
<dbReference type="GO" id="GO:0006777">
    <property type="term" value="P:Mo-molybdopterin cofactor biosynthetic process"/>
    <property type="evidence" value="ECO:0007669"/>
    <property type="project" value="InterPro"/>
</dbReference>
<evidence type="ECO:0000313" key="1">
    <source>
        <dbReference type="EMBL" id="SVA81762.1"/>
    </source>
</evidence>
<gene>
    <name evidence="1" type="ORF">METZ01_LOCUS134616</name>
</gene>
<dbReference type="InterPro" id="IPR036563">
    <property type="entry name" value="MoaE_sf"/>
</dbReference>
<dbReference type="InterPro" id="IPR003448">
    <property type="entry name" value="Mopterin_biosynth_MoaE"/>
</dbReference>
<reference evidence="1" key="1">
    <citation type="submission" date="2018-05" db="EMBL/GenBank/DDBJ databases">
        <authorList>
            <person name="Lanie J.A."/>
            <person name="Ng W.-L."/>
            <person name="Kazmierczak K.M."/>
            <person name="Andrzejewski T.M."/>
            <person name="Davidsen T.M."/>
            <person name="Wayne K.J."/>
            <person name="Tettelin H."/>
            <person name="Glass J.I."/>
            <person name="Rusch D."/>
            <person name="Podicherti R."/>
            <person name="Tsui H.-C.T."/>
            <person name="Winkler M.E."/>
        </authorList>
    </citation>
    <scope>NUCLEOTIDE SEQUENCE</scope>
</reference>
<name>A0A381YYQ5_9ZZZZ</name>
<dbReference type="Gene3D" id="3.90.1170.40">
    <property type="entry name" value="Molybdopterin biosynthesis MoaE subunit"/>
    <property type="match status" value="1"/>
</dbReference>
<dbReference type="Pfam" id="PF02391">
    <property type="entry name" value="MoaE"/>
    <property type="match status" value="1"/>
</dbReference>
<accession>A0A381YYQ5</accession>
<dbReference type="SUPFAM" id="SSF54690">
    <property type="entry name" value="Molybdopterin synthase subunit MoaE"/>
    <property type="match status" value="1"/>
</dbReference>
<proteinExistence type="predicted"/>
<sequence length="114" mass="13042">MIKVEIVNGPIGFFPTDDNHRQDGAELTFNGRVRATEHGKNITALEYEKYEGMAQTELKQLAKETVQRFPINDLFCRHRIGRVNVGETSIHVVICSKHRQEGIDAMSWFIAELK</sequence>
<feature type="non-terminal residue" evidence="1">
    <location>
        <position position="114"/>
    </location>
</feature>
<dbReference type="PANTHER" id="PTHR23404">
    <property type="entry name" value="MOLYBDOPTERIN SYNTHASE RELATED"/>
    <property type="match status" value="1"/>
</dbReference>
<dbReference type="CDD" id="cd00756">
    <property type="entry name" value="MoaE"/>
    <property type="match status" value="1"/>
</dbReference>